<protein>
    <submittedName>
        <fullName evidence="5">SpoIIE family protein phosphatase</fullName>
    </submittedName>
</protein>
<dbReference type="SUPFAM" id="SSF55781">
    <property type="entry name" value="GAF domain-like"/>
    <property type="match status" value="1"/>
</dbReference>
<dbReference type="InterPro" id="IPR029016">
    <property type="entry name" value="GAF-like_dom_sf"/>
</dbReference>
<dbReference type="GO" id="GO:0016791">
    <property type="term" value="F:phosphatase activity"/>
    <property type="evidence" value="ECO:0007669"/>
    <property type="project" value="TreeGrafter"/>
</dbReference>
<keyword evidence="1" id="KW-0378">Hydrolase</keyword>
<feature type="domain" description="GAF" evidence="3">
    <location>
        <begin position="119"/>
        <end position="260"/>
    </location>
</feature>
<evidence type="ECO:0000313" key="5">
    <source>
        <dbReference type="EMBL" id="MBD3325616.1"/>
    </source>
</evidence>
<reference evidence="5" key="1">
    <citation type="submission" date="2019-11" db="EMBL/GenBank/DDBJ databases">
        <title>Microbial mats filling the niche in hypersaline microbial mats.</title>
        <authorList>
            <person name="Wong H.L."/>
            <person name="Macleod F.I."/>
            <person name="White R.A. III"/>
            <person name="Burns B.P."/>
        </authorList>
    </citation>
    <scope>NUCLEOTIDE SEQUENCE</scope>
    <source>
        <strain evidence="5">Rbin_158</strain>
    </source>
</reference>
<organism evidence="5 6">
    <name type="scientific">candidate division KSB3 bacterium</name>
    <dbReference type="NCBI Taxonomy" id="2044937"/>
    <lineage>
        <taxon>Bacteria</taxon>
        <taxon>candidate division KSB3</taxon>
    </lineage>
</organism>
<feature type="coiled-coil region" evidence="2">
    <location>
        <begin position="243"/>
        <end position="277"/>
    </location>
</feature>
<name>A0A9D5JXP9_9BACT</name>
<evidence type="ECO:0000256" key="2">
    <source>
        <dbReference type="SAM" id="Coils"/>
    </source>
</evidence>
<comment type="caution">
    <text evidence="5">The sequence shown here is derived from an EMBL/GenBank/DDBJ whole genome shotgun (WGS) entry which is preliminary data.</text>
</comment>
<dbReference type="Proteomes" id="UP000649604">
    <property type="component" value="Unassembled WGS sequence"/>
</dbReference>
<gene>
    <name evidence="5" type="ORF">GF339_13610</name>
</gene>
<proteinExistence type="predicted"/>
<dbReference type="PANTHER" id="PTHR43156">
    <property type="entry name" value="STAGE II SPORULATION PROTEIN E-RELATED"/>
    <property type="match status" value="1"/>
</dbReference>
<dbReference type="Gene3D" id="3.30.450.40">
    <property type="match status" value="1"/>
</dbReference>
<evidence type="ECO:0000259" key="3">
    <source>
        <dbReference type="SMART" id="SM00065"/>
    </source>
</evidence>
<dbReference type="EMBL" id="WJJP01000440">
    <property type="protein sequence ID" value="MBD3325616.1"/>
    <property type="molecule type" value="Genomic_DNA"/>
</dbReference>
<dbReference type="PANTHER" id="PTHR43156:SF2">
    <property type="entry name" value="STAGE II SPORULATION PROTEIN E"/>
    <property type="match status" value="1"/>
</dbReference>
<feature type="domain" description="PPM-type phosphatase" evidence="4">
    <location>
        <begin position="287"/>
        <end position="504"/>
    </location>
</feature>
<dbReference type="SUPFAM" id="SSF81606">
    <property type="entry name" value="PP2C-like"/>
    <property type="match status" value="1"/>
</dbReference>
<dbReference type="AlphaFoldDB" id="A0A9D5JXP9"/>
<dbReference type="InterPro" id="IPR001932">
    <property type="entry name" value="PPM-type_phosphatase-like_dom"/>
</dbReference>
<dbReference type="InterPro" id="IPR052016">
    <property type="entry name" value="Bact_Sigma-Reg"/>
</dbReference>
<dbReference type="Pfam" id="PF13185">
    <property type="entry name" value="GAF_2"/>
    <property type="match status" value="1"/>
</dbReference>
<keyword evidence="2" id="KW-0175">Coiled coil</keyword>
<sequence>MTPPMASLRLNKLLKRDVATVVHTLIQTLEEPIAIQDVKGKCLLGDPDGAFPQQYPITLEEDVLGWVLGDAKAASLAALLSHLASREYEKRTLSAETLDRYKEINLLYTISQKMASCLNPQEVARLVITEALKIITATSASVMLLNDDTETLDIIAATGPQSSPQVELKPGKGIAGNVLLAGRGQILNDVHSAPEFIEGAHPISSLICTPLQVEDKVLGVMNISHEQPMNYTAGDLKLANALATQAAVSIENARLHIEQLERERIVKELEIARNIQKSLLPNTTPIVEGAEVTAMSLPAKEVGGDFYDFIPITKYDLGLVIADVSGKGVPAALFMALSRALMRANSLHDPDVANAVIQTNRLILDCATSDLFVTLFYGIVDTRDRTFQYVSAGHNPPMLYQQATGDILSLEADGIALGVLDEIELEKKVLTLCQGDILVLYTDGVTESINPQHEEFGEDRLMQLIIDNHTLSAGDLIQKIKDVIMTFTEYEPQFDDFTLLLVKID</sequence>
<accession>A0A9D5JXP9</accession>
<dbReference type="InterPro" id="IPR003018">
    <property type="entry name" value="GAF"/>
</dbReference>
<dbReference type="SMART" id="SM00065">
    <property type="entry name" value="GAF"/>
    <property type="match status" value="1"/>
</dbReference>
<dbReference type="InterPro" id="IPR036457">
    <property type="entry name" value="PPM-type-like_dom_sf"/>
</dbReference>
<evidence type="ECO:0000259" key="4">
    <source>
        <dbReference type="SMART" id="SM00331"/>
    </source>
</evidence>
<evidence type="ECO:0000256" key="1">
    <source>
        <dbReference type="ARBA" id="ARBA00022801"/>
    </source>
</evidence>
<dbReference type="SMART" id="SM00331">
    <property type="entry name" value="PP2C_SIG"/>
    <property type="match status" value="1"/>
</dbReference>
<dbReference type="Pfam" id="PF07228">
    <property type="entry name" value="SpoIIE"/>
    <property type="match status" value="1"/>
</dbReference>
<evidence type="ECO:0000313" key="6">
    <source>
        <dbReference type="Proteomes" id="UP000649604"/>
    </source>
</evidence>
<dbReference type="Gene3D" id="3.60.40.10">
    <property type="entry name" value="PPM-type phosphatase domain"/>
    <property type="match status" value="1"/>
</dbReference>